<dbReference type="PROSITE" id="PS00107">
    <property type="entry name" value="PROTEIN_KINASE_ATP"/>
    <property type="match status" value="1"/>
</dbReference>
<keyword evidence="9" id="KW-0430">Lectin</keyword>
<dbReference type="Gene3D" id="3.30.200.20">
    <property type="entry name" value="Phosphorylase Kinase, domain 1"/>
    <property type="match status" value="1"/>
</dbReference>
<comment type="similarity">
    <text evidence="4">In the C-terminal section; belongs to the protein kinase superfamily. Ser/Thr protein kinase family.</text>
</comment>
<evidence type="ECO:0000256" key="20">
    <source>
        <dbReference type="SAM" id="SignalP"/>
    </source>
</evidence>
<evidence type="ECO:0000256" key="8">
    <source>
        <dbReference type="ARBA" id="ARBA00022729"/>
    </source>
</evidence>
<evidence type="ECO:0000256" key="17">
    <source>
        <dbReference type="PROSITE-ProRule" id="PRU10141"/>
    </source>
</evidence>
<evidence type="ECO:0000256" key="6">
    <source>
        <dbReference type="ARBA" id="ARBA00022679"/>
    </source>
</evidence>
<keyword evidence="10 17" id="KW-0547">Nucleotide-binding</keyword>
<dbReference type="InterPro" id="IPR008271">
    <property type="entry name" value="Ser/Thr_kinase_AS"/>
</dbReference>
<sequence length="723" mass="79824">MISGLLLLLLLLLISTTIPSPTTALSFNFTTFTSSNQNITYEQAFAAENSIQLTRNLLGSDLNISFGRATYRSPLPLYDPNSRNLTDFRTHFTFSISSQIRDAGGYGDGLAFFLAPVGSRLPPDQTNASSMGLTRDGQLLNTTANRFVAVEFDIFSNEFDPATGSHVGIDINSMRSVAIVPWEGDIMGGNKSDAWISYDSVLRNLSVAVTGYVGNVSVIRRLSYNVDLRDYLPEEVTFGFSGATRNQSAIHRIHSWDFDSTLEGIVPLANGNGSNPSRPIGGKKNRVGLLVGLGIGGFLVGGLCLICVIVYRKRVRFRLKREDDGDDAEQEEVNRRMMDEILGKGMGPRKFTFKELAKATNNFSDSHNKLGEGGFGGVYRGFIKENNEYVAVKRVSKRSRQGIKEFAAEVKIISRLRHRNLVQLIGWCYEKRELLLVYEFLPNGSLDIHLFKNKDVNSLLLTWEMRYKIAKGLAAGLLYLHEEWEQCVVHRDIKSSNIMLDSSFNAKLGDFGLARLVDHEKGSQTTMLAGTMGYLAPECATTGKASRESDIYSFGVVVLEIATGRKPAVVVNPEEEQRQQYAEHLTQWVWDLYGDGTLLIEGPDLRLGKDFDEREMERLMIIGLSCAHPHAKFRPSIRQALQVLNFEAPLPVLPLSRPVATYVSAPSTAVSSTFSSSTVGGGSSSMDSSVEGDRRSYFSADIAPSRLKVSSSSVDTSHVANTF</sequence>
<dbReference type="InterPro" id="IPR017441">
    <property type="entry name" value="Protein_kinase_ATP_BS"/>
</dbReference>
<dbReference type="GO" id="GO:0005524">
    <property type="term" value="F:ATP binding"/>
    <property type="evidence" value="ECO:0007669"/>
    <property type="project" value="UniProtKB-UniRule"/>
</dbReference>
<evidence type="ECO:0000256" key="11">
    <source>
        <dbReference type="ARBA" id="ARBA00022777"/>
    </source>
</evidence>
<keyword evidence="15" id="KW-0675">Receptor</keyword>
<keyword evidence="23" id="KW-1185">Reference proteome</keyword>
<evidence type="ECO:0000256" key="1">
    <source>
        <dbReference type="ARBA" id="ARBA00004251"/>
    </source>
</evidence>
<dbReference type="PROSITE" id="PS00108">
    <property type="entry name" value="PROTEIN_KINASE_ST"/>
    <property type="match status" value="1"/>
</dbReference>
<evidence type="ECO:0000256" key="15">
    <source>
        <dbReference type="ARBA" id="ARBA00023170"/>
    </source>
</evidence>
<evidence type="ECO:0000256" key="13">
    <source>
        <dbReference type="ARBA" id="ARBA00022989"/>
    </source>
</evidence>
<dbReference type="CDD" id="cd14066">
    <property type="entry name" value="STKc_IRAK"/>
    <property type="match status" value="1"/>
</dbReference>
<evidence type="ECO:0000256" key="14">
    <source>
        <dbReference type="ARBA" id="ARBA00023136"/>
    </source>
</evidence>
<dbReference type="Gene3D" id="2.60.120.200">
    <property type="match status" value="1"/>
</dbReference>
<dbReference type="Proteomes" id="UP001497516">
    <property type="component" value="Chromosome 4"/>
</dbReference>
<dbReference type="GO" id="GO:0030246">
    <property type="term" value="F:carbohydrate binding"/>
    <property type="evidence" value="ECO:0007669"/>
    <property type="project" value="UniProtKB-KW"/>
</dbReference>
<dbReference type="EMBL" id="OZ034817">
    <property type="protein sequence ID" value="CAL1385158.1"/>
    <property type="molecule type" value="Genomic_DNA"/>
</dbReference>
<evidence type="ECO:0000256" key="12">
    <source>
        <dbReference type="ARBA" id="ARBA00022840"/>
    </source>
</evidence>
<organism evidence="22 23">
    <name type="scientific">Linum trigynum</name>
    <dbReference type="NCBI Taxonomy" id="586398"/>
    <lineage>
        <taxon>Eukaryota</taxon>
        <taxon>Viridiplantae</taxon>
        <taxon>Streptophyta</taxon>
        <taxon>Embryophyta</taxon>
        <taxon>Tracheophyta</taxon>
        <taxon>Spermatophyta</taxon>
        <taxon>Magnoliopsida</taxon>
        <taxon>eudicotyledons</taxon>
        <taxon>Gunneridae</taxon>
        <taxon>Pentapetalae</taxon>
        <taxon>rosids</taxon>
        <taxon>fabids</taxon>
        <taxon>Malpighiales</taxon>
        <taxon>Linaceae</taxon>
        <taxon>Linum</taxon>
    </lineage>
</organism>
<dbReference type="Pfam" id="PF00139">
    <property type="entry name" value="Lectin_legB"/>
    <property type="match status" value="1"/>
</dbReference>
<dbReference type="InterPro" id="IPR013320">
    <property type="entry name" value="ConA-like_dom_sf"/>
</dbReference>
<evidence type="ECO:0000256" key="10">
    <source>
        <dbReference type="ARBA" id="ARBA00022741"/>
    </source>
</evidence>
<evidence type="ECO:0000256" key="3">
    <source>
        <dbReference type="ARBA" id="ARBA00008536"/>
    </source>
</evidence>
<dbReference type="FunFam" id="3.30.200.20:FF:000168">
    <property type="entry name" value="L-type lectin-domain containing receptor kinase IX.1"/>
    <property type="match status" value="1"/>
</dbReference>
<keyword evidence="7 19" id="KW-0812">Transmembrane</keyword>
<keyword evidence="8 20" id="KW-0732">Signal</keyword>
<comment type="subcellular location">
    <subcellularLocation>
        <location evidence="1">Cell membrane</location>
        <topology evidence="1">Single-pass type I membrane protein</topology>
    </subcellularLocation>
</comment>
<dbReference type="InterPro" id="IPR001220">
    <property type="entry name" value="Legume_lectin_dom"/>
</dbReference>
<feature type="transmembrane region" description="Helical" evidence="19">
    <location>
        <begin position="287"/>
        <end position="311"/>
    </location>
</feature>
<evidence type="ECO:0000256" key="2">
    <source>
        <dbReference type="ARBA" id="ARBA00007606"/>
    </source>
</evidence>
<evidence type="ECO:0000313" key="22">
    <source>
        <dbReference type="EMBL" id="CAL1385158.1"/>
    </source>
</evidence>
<dbReference type="InterPro" id="IPR050528">
    <property type="entry name" value="L-type_Lectin-RKs"/>
</dbReference>
<protein>
    <recommendedName>
        <fullName evidence="21">Protein kinase domain-containing protein</fullName>
    </recommendedName>
</protein>
<keyword evidence="13 19" id="KW-1133">Transmembrane helix</keyword>
<evidence type="ECO:0000256" key="16">
    <source>
        <dbReference type="ARBA" id="ARBA00023180"/>
    </source>
</evidence>
<dbReference type="PROSITE" id="PS50011">
    <property type="entry name" value="PROTEIN_KINASE_DOM"/>
    <property type="match status" value="1"/>
</dbReference>
<evidence type="ECO:0000313" key="23">
    <source>
        <dbReference type="Proteomes" id="UP001497516"/>
    </source>
</evidence>
<feature type="chain" id="PRO_5043785590" description="Protein kinase domain-containing protein" evidence="20">
    <location>
        <begin position="25"/>
        <end position="723"/>
    </location>
</feature>
<dbReference type="AlphaFoldDB" id="A0AAV2EGS0"/>
<feature type="binding site" evidence="17">
    <location>
        <position position="393"/>
    </location>
    <ligand>
        <name>ATP</name>
        <dbReference type="ChEBI" id="CHEBI:30616"/>
    </ligand>
</feature>
<evidence type="ECO:0000256" key="19">
    <source>
        <dbReference type="SAM" id="Phobius"/>
    </source>
</evidence>
<dbReference type="Pfam" id="PF00069">
    <property type="entry name" value="Pkinase"/>
    <property type="match status" value="1"/>
</dbReference>
<proteinExistence type="inferred from homology"/>
<feature type="region of interest" description="Disordered" evidence="18">
    <location>
        <begin position="671"/>
        <end position="690"/>
    </location>
</feature>
<evidence type="ECO:0000256" key="4">
    <source>
        <dbReference type="ARBA" id="ARBA00010217"/>
    </source>
</evidence>
<keyword evidence="5" id="KW-1003">Cell membrane</keyword>
<keyword evidence="11" id="KW-0418">Kinase</keyword>
<feature type="domain" description="Protein kinase" evidence="21">
    <location>
        <begin position="364"/>
        <end position="653"/>
    </location>
</feature>
<feature type="compositionally biased region" description="Low complexity" evidence="18">
    <location>
        <begin position="671"/>
        <end position="689"/>
    </location>
</feature>
<dbReference type="GO" id="GO:0002229">
    <property type="term" value="P:defense response to oomycetes"/>
    <property type="evidence" value="ECO:0007669"/>
    <property type="project" value="UniProtKB-ARBA"/>
</dbReference>
<keyword evidence="12 17" id="KW-0067">ATP-binding</keyword>
<dbReference type="FunFam" id="1.10.510.10:FF:000240">
    <property type="entry name" value="Lectin-domain containing receptor kinase A4.3"/>
    <property type="match status" value="1"/>
</dbReference>
<keyword evidence="14 19" id="KW-0472">Membrane</keyword>
<comment type="similarity">
    <text evidence="2">Belongs to the leguminous lectin family.</text>
</comment>
<dbReference type="InterPro" id="IPR011009">
    <property type="entry name" value="Kinase-like_dom_sf"/>
</dbReference>
<comment type="similarity">
    <text evidence="3">In the N-terminal section; belongs to the leguminous lectin family.</text>
</comment>
<feature type="signal peptide" evidence="20">
    <location>
        <begin position="1"/>
        <end position="24"/>
    </location>
</feature>
<evidence type="ECO:0000256" key="7">
    <source>
        <dbReference type="ARBA" id="ARBA00022692"/>
    </source>
</evidence>
<evidence type="ECO:0000259" key="21">
    <source>
        <dbReference type="PROSITE" id="PS50011"/>
    </source>
</evidence>
<evidence type="ECO:0000256" key="5">
    <source>
        <dbReference type="ARBA" id="ARBA00022475"/>
    </source>
</evidence>
<dbReference type="CDD" id="cd06899">
    <property type="entry name" value="lectin_legume_LecRK_Arcelin_ConA"/>
    <property type="match status" value="1"/>
</dbReference>
<dbReference type="PANTHER" id="PTHR27007">
    <property type="match status" value="1"/>
</dbReference>
<dbReference type="Gene3D" id="1.10.510.10">
    <property type="entry name" value="Transferase(Phosphotransferase) domain 1"/>
    <property type="match status" value="1"/>
</dbReference>
<name>A0AAV2EGS0_9ROSI</name>
<evidence type="ECO:0000256" key="18">
    <source>
        <dbReference type="SAM" id="MobiDB-lite"/>
    </source>
</evidence>
<dbReference type="SMART" id="SM00220">
    <property type="entry name" value="S_TKc"/>
    <property type="match status" value="1"/>
</dbReference>
<accession>A0AAV2EGS0</accession>
<dbReference type="InterPro" id="IPR000719">
    <property type="entry name" value="Prot_kinase_dom"/>
</dbReference>
<dbReference type="GO" id="GO:0004672">
    <property type="term" value="F:protein kinase activity"/>
    <property type="evidence" value="ECO:0007669"/>
    <property type="project" value="InterPro"/>
</dbReference>
<gene>
    <name evidence="22" type="ORF">LTRI10_LOCUS26316</name>
</gene>
<dbReference type="GO" id="GO:0005886">
    <property type="term" value="C:plasma membrane"/>
    <property type="evidence" value="ECO:0007669"/>
    <property type="project" value="UniProtKB-SubCell"/>
</dbReference>
<dbReference type="SUPFAM" id="SSF49899">
    <property type="entry name" value="Concanavalin A-like lectins/glucanases"/>
    <property type="match status" value="1"/>
</dbReference>
<reference evidence="22 23" key="1">
    <citation type="submission" date="2024-04" db="EMBL/GenBank/DDBJ databases">
        <authorList>
            <person name="Fracassetti M."/>
        </authorList>
    </citation>
    <scope>NUCLEOTIDE SEQUENCE [LARGE SCALE GENOMIC DNA]</scope>
</reference>
<keyword evidence="6" id="KW-0808">Transferase</keyword>
<keyword evidence="16" id="KW-0325">Glycoprotein</keyword>
<evidence type="ECO:0000256" key="9">
    <source>
        <dbReference type="ARBA" id="ARBA00022734"/>
    </source>
</evidence>
<dbReference type="SUPFAM" id="SSF56112">
    <property type="entry name" value="Protein kinase-like (PK-like)"/>
    <property type="match status" value="1"/>
</dbReference>